<keyword evidence="2" id="KW-1185">Reference proteome</keyword>
<reference evidence="1" key="1">
    <citation type="submission" date="2022-11" db="EMBL/GenBank/DDBJ databases">
        <title>Genome Sequence of Boeremia exigua.</title>
        <authorList>
            <person name="Buettner E."/>
        </authorList>
    </citation>
    <scope>NUCLEOTIDE SEQUENCE</scope>
    <source>
        <strain evidence="1">CU02</strain>
    </source>
</reference>
<dbReference type="Proteomes" id="UP001153331">
    <property type="component" value="Unassembled WGS sequence"/>
</dbReference>
<proteinExistence type="predicted"/>
<evidence type="ECO:0000313" key="1">
    <source>
        <dbReference type="EMBL" id="KAJ8118110.1"/>
    </source>
</evidence>
<accession>A0ACC2ISC8</accession>
<organism evidence="1 2">
    <name type="scientific">Boeremia exigua</name>
    <dbReference type="NCBI Taxonomy" id="749465"/>
    <lineage>
        <taxon>Eukaryota</taxon>
        <taxon>Fungi</taxon>
        <taxon>Dikarya</taxon>
        <taxon>Ascomycota</taxon>
        <taxon>Pezizomycotina</taxon>
        <taxon>Dothideomycetes</taxon>
        <taxon>Pleosporomycetidae</taxon>
        <taxon>Pleosporales</taxon>
        <taxon>Pleosporineae</taxon>
        <taxon>Didymellaceae</taxon>
        <taxon>Boeremia</taxon>
    </lineage>
</organism>
<name>A0ACC2ISC8_9PLEO</name>
<comment type="caution">
    <text evidence="1">The sequence shown here is derived from an EMBL/GenBank/DDBJ whole genome shotgun (WGS) entry which is preliminary data.</text>
</comment>
<dbReference type="EMBL" id="JAPHNI010000029">
    <property type="protein sequence ID" value="KAJ8118110.1"/>
    <property type="molecule type" value="Genomic_DNA"/>
</dbReference>
<protein>
    <submittedName>
        <fullName evidence="1">Uncharacterized protein</fullName>
    </submittedName>
</protein>
<evidence type="ECO:0000313" key="2">
    <source>
        <dbReference type="Proteomes" id="UP001153331"/>
    </source>
</evidence>
<sequence length="267" mass="29793">MEYLDDLEDAAIQALAEMDAVLASSPPTNLAALATKKPQRRLKLEPSYLLRLEDPLPTSRDVANNLNLPRVSKTEIGYSDNSVAKFCHLDENGARALHKWTELNFPQKRWTKVRLAIAHKGETLQLMGCDPTLPQNRPSSVESFGGSYDISGKKYPTEYFFYGTLASSTKLSQLLEIPIAEVPVLRLAVLQDGHVRVWSNRYLALVESPGEKVNGYAFYVGSKEEEDALRRYEGDNYEVVAARLVVGGTEVYGRTFRFVGCEDELSG</sequence>
<gene>
    <name evidence="1" type="ORF">OPT61_g848</name>
</gene>